<gene>
    <name evidence="1" type="ORF">GCM10012285_28250</name>
</gene>
<dbReference type="Proteomes" id="UP000600080">
    <property type="component" value="Unassembled WGS sequence"/>
</dbReference>
<dbReference type="Pfam" id="PF19979">
    <property type="entry name" value="DUF6415"/>
    <property type="match status" value="1"/>
</dbReference>
<comment type="caution">
    <text evidence="1">The sequence shown here is derived from an EMBL/GenBank/DDBJ whole genome shotgun (WGS) entry which is preliminary data.</text>
</comment>
<reference evidence="2" key="1">
    <citation type="journal article" date="2019" name="Int. J. Syst. Evol. Microbiol.">
        <title>The Global Catalogue of Microorganisms (GCM) 10K type strain sequencing project: providing services to taxonomists for standard genome sequencing and annotation.</title>
        <authorList>
            <consortium name="The Broad Institute Genomics Platform"/>
            <consortium name="The Broad Institute Genome Sequencing Center for Infectious Disease"/>
            <person name="Wu L."/>
            <person name="Ma J."/>
        </authorList>
    </citation>
    <scope>NUCLEOTIDE SEQUENCE [LARGE SCALE GENOMIC DNA]</scope>
    <source>
        <strain evidence="2">CGMCC 4.7323</strain>
    </source>
</reference>
<protein>
    <submittedName>
        <fullName evidence="1">Uncharacterized protein</fullName>
    </submittedName>
</protein>
<name>A0ABQ2JHG3_9ACTN</name>
<dbReference type="InterPro" id="IPR046300">
    <property type="entry name" value="DUF6415"/>
</dbReference>
<accession>A0ABQ2JHG3</accession>
<sequence length="123" mass="13072">MNQTEAQPAPPLPHPRDVALDADLALRLAAGRPTGAAADALRERLRGYIRALAGPADAYAQRMADNRAKDIAVNTVAHARKVADDRGGDPVASLRLLGKSAEILSRYTAAASRPPTRSSDRRP</sequence>
<evidence type="ECO:0000313" key="2">
    <source>
        <dbReference type="Proteomes" id="UP000600080"/>
    </source>
</evidence>
<dbReference type="GeneID" id="301552602"/>
<proteinExistence type="predicted"/>
<evidence type="ECO:0000313" key="1">
    <source>
        <dbReference type="EMBL" id="GGN45017.1"/>
    </source>
</evidence>
<keyword evidence="2" id="KW-1185">Reference proteome</keyword>
<dbReference type="EMBL" id="BMND01000009">
    <property type="protein sequence ID" value="GGN45017.1"/>
    <property type="molecule type" value="Genomic_DNA"/>
</dbReference>
<organism evidence="1 2">
    <name type="scientific">Streptomyces kronopolitis</name>
    <dbReference type="NCBI Taxonomy" id="1612435"/>
    <lineage>
        <taxon>Bacteria</taxon>
        <taxon>Bacillati</taxon>
        <taxon>Actinomycetota</taxon>
        <taxon>Actinomycetes</taxon>
        <taxon>Kitasatosporales</taxon>
        <taxon>Streptomycetaceae</taxon>
        <taxon>Streptomyces</taxon>
    </lineage>
</organism>
<dbReference type="RefSeq" id="WP_229699917.1">
    <property type="nucleotide sequence ID" value="NZ_BMND01000009.1"/>
</dbReference>